<comment type="similarity">
    <text evidence="1">Belongs to the leucine-binding protein family.</text>
</comment>
<dbReference type="CDD" id="cd00118">
    <property type="entry name" value="LysM"/>
    <property type="match status" value="3"/>
</dbReference>
<feature type="compositionally biased region" description="Basic and acidic residues" evidence="3">
    <location>
        <begin position="145"/>
        <end position="156"/>
    </location>
</feature>
<organism evidence="5 6">
    <name type="scientific">Bergeyella cardium</name>
    <dbReference type="NCBI Taxonomy" id="1585976"/>
    <lineage>
        <taxon>Bacteria</taxon>
        <taxon>Pseudomonadati</taxon>
        <taxon>Bacteroidota</taxon>
        <taxon>Flavobacteriia</taxon>
        <taxon>Flavobacteriales</taxon>
        <taxon>Weeksellaceae</taxon>
        <taxon>Bergeyella</taxon>
    </lineage>
</organism>
<dbReference type="Gene3D" id="3.40.50.2300">
    <property type="match status" value="1"/>
</dbReference>
<dbReference type="Gene3D" id="3.10.350.10">
    <property type="entry name" value="LysM domain"/>
    <property type="match status" value="2"/>
</dbReference>
<dbReference type="InterPro" id="IPR028081">
    <property type="entry name" value="Leu-bd"/>
</dbReference>
<dbReference type="InterPro" id="IPR028082">
    <property type="entry name" value="Peripla_BP_I"/>
</dbReference>
<dbReference type="InterPro" id="IPR018392">
    <property type="entry name" value="LysM"/>
</dbReference>
<evidence type="ECO:0000256" key="1">
    <source>
        <dbReference type="ARBA" id="ARBA00010062"/>
    </source>
</evidence>
<evidence type="ECO:0000256" key="4">
    <source>
        <dbReference type="SAM" id="SignalP"/>
    </source>
</evidence>
<feature type="signal peptide" evidence="4">
    <location>
        <begin position="1"/>
        <end position="18"/>
    </location>
</feature>
<name>A0A6P1QWY6_9FLAO</name>
<dbReference type="PANTHER" id="PTHR33734:SF22">
    <property type="entry name" value="MEMBRANE-BOUND LYTIC MUREIN TRANSGLYCOSYLASE D"/>
    <property type="match status" value="1"/>
</dbReference>
<dbReference type="PROSITE" id="PS51782">
    <property type="entry name" value="LYSM"/>
    <property type="match status" value="2"/>
</dbReference>
<gene>
    <name evidence="5" type="ORF">DBX24_04750</name>
</gene>
<dbReference type="OrthoDB" id="2149800at2"/>
<dbReference type="EMBL" id="CP029149">
    <property type="protein sequence ID" value="QHN65250.1"/>
    <property type="molecule type" value="Genomic_DNA"/>
</dbReference>
<accession>A0A6P1QWY6</accession>
<dbReference type="RefSeq" id="WP_160224116.1">
    <property type="nucleotide sequence ID" value="NZ_CP029149.1"/>
</dbReference>
<evidence type="ECO:0000256" key="2">
    <source>
        <dbReference type="ARBA" id="ARBA00022729"/>
    </source>
</evidence>
<proteinExistence type="inferred from homology"/>
<dbReference type="Pfam" id="PF01476">
    <property type="entry name" value="LysM"/>
    <property type="match status" value="3"/>
</dbReference>
<feature type="chain" id="PRO_5043669203" evidence="4">
    <location>
        <begin position="19"/>
        <end position="558"/>
    </location>
</feature>
<dbReference type="AlphaFoldDB" id="A0A6P1QWY6"/>
<feature type="region of interest" description="Disordered" evidence="3">
    <location>
        <begin position="138"/>
        <end position="166"/>
    </location>
</feature>
<dbReference type="InterPro" id="IPR036779">
    <property type="entry name" value="LysM_dom_sf"/>
</dbReference>
<protein>
    <submittedName>
        <fullName evidence="5">LysM peptidoglycan-binding domain-containing protein</fullName>
    </submittedName>
</protein>
<dbReference type="SUPFAM" id="SSF53822">
    <property type="entry name" value="Periplasmic binding protein-like I"/>
    <property type="match status" value="1"/>
</dbReference>
<dbReference type="CDD" id="cd06268">
    <property type="entry name" value="PBP1_ABC_transporter_LIVBP-like"/>
    <property type="match status" value="1"/>
</dbReference>
<dbReference type="Pfam" id="PF13458">
    <property type="entry name" value="Peripla_BP_6"/>
    <property type="match status" value="1"/>
</dbReference>
<evidence type="ECO:0000313" key="6">
    <source>
        <dbReference type="Proteomes" id="UP000464318"/>
    </source>
</evidence>
<evidence type="ECO:0000256" key="3">
    <source>
        <dbReference type="SAM" id="MobiDB-lite"/>
    </source>
</evidence>
<sequence length="558" mass="62527">MKRIFVLAGLMSFSALFAQKKHTVEKGDTAYNISKRYGISLDEFYRLNPKVKEGVLNIGDVLVVKGKEKKEALPAKSGKLGTIILQPKQTLYGLTRQYHITEAEIRKLNPNLMMQIGEEISLPIENIEKYADKKAFTTTAPKQTPEIEKPRTEKPEPTPAGNGDEYVTHTVQSEDTVFGIINKYSISLDQLLELNPQIADGLKAGATIKIRKLEPAYVKKASGILNIVLMMPFGFDSNDTKYRVSFTDFLSGARLAMERQARKGLKMDVKIIDTGSEKSFKNSLSQINQENTDLIIGPFFKSNIIEVMDFLGDKKIPVVAPLANSEELYDYSNLVIMETADNIYSDRIAKEVVQAYNNEKIYIVSGADKSVANLLKQSIEKSLKKAQVKIITSADEISLDKNMMTGQKAPVIAIFASNSSKTEEGNAFTNKVIALTKETEGIKAFSLYHSPSFDKKVNELSQASLVYLVDRKINTDGDFEKQVLSDYREKYCKTPSRFAIIGFDVVNDILSRENSRGELFKQMGKTQTQLATKFEYVRTKPNGAYINTGYRVVRLIPQ</sequence>
<dbReference type="PANTHER" id="PTHR33734">
    <property type="entry name" value="LYSM DOMAIN-CONTAINING GPI-ANCHORED PROTEIN 2"/>
    <property type="match status" value="1"/>
</dbReference>
<keyword evidence="6" id="KW-1185">Reference proteome</keyword>
<keyword evidence="2 4" id="KW-0732">Signal</keyword>
<dbReference type="Proteomes" id="UP000464318">
    <property type="component" value="Chromosome"/>
</dbReference>
<dbReference type="KEGG" id="bcad:DBX24_04750"/>
<dbReference type="SUPFAM" id="SSF54106">
    <property type="entry name" value="LysM domain"/>
    <property type="match status" value="2"/>
</dbReference>
<dbReference type="SMART" id="SM00257">
    <property type="entry name" value="LysM"/>
    <property type="match status" value="3"/>
</dbReference>
<evidence type="ECO:0000313" key="5">
    <source>
        <dbReference type="EMBL" id="QHN65250.1"/>
    </source>
</evidence>
<reference evidence="5 6" key="1">
    <citation type="submission" date="2018-04" db="EMBL/GenBank/DDBJ databases">
        <title>Characteristic and Complete Genome Sequencing of A Novel Member of Infective Endocarditis Causative Bacteria: Bergeyella cardium QL-PH.</title>
        <authorList>
            <person name="Pan H."/>
            <person name="Sun E."/>
            <person name="Zhang Y."/>
        </authorList>
    </citation>
    <scope>NUCLEOTIDE SEQUENCE [LARGE SCALE GENOMIC DNA]</scope>
    <source>
        <strain evidence="5 6">HPQL</strain>
    </source>
</reference>